<name>A0AAV6V443_9ARAC</name>
<reference evidence="2 3" key="1">
    <citation type="journal article" date="2022" name="Nat. Ecol. Evol.">
        <title>A masculinizing supergene underlies an exaggerated male reproductive morph in a spider.</title>
        <authorList>
            <person name="Hendrickx F."/>
            <person name="De Corte Z."/>
            <person name="Sonet G."/>
            <person name="Van Belleghem S.M."/>
            <person name="Kostlbacher S."/>
            <person name="Vangestel C."/>
        </authorList>
    </citation>
    <scope>NUCLEOTIDE SEQUENCE [LARGE SCALE GENOMIC DNA]</scope>
    <source>
        <strain evidence="2">W744_W776</strain>
    </source>
</reference>
<organism evidence="2 3">
    <name type="scientific">Oedothorax gibbosus</name>
    <dbReference type="NCBI Taxonomy" id="931172"/>
    <lineage>
        <taxon>Eukaryota</taxon>
        <taxon>Metazoa</taxon>
        <taxon>Ecdysozoa</taxon>
        <taxon>Arthropoda</taxon>
        <taxon>Chelicerata</taxon>
        <taxon>Arachnida</taxon>
        <taxon>Araneae</taxon>
        <taxon>Araneomorphae</taxon>
        <taxon>Entelegynae</taxon>
        <taxon>Araneoidea</taxon>
        <taxon>Linyphiidae</taxon>
        <taxon>Erigoninae</taxon>
        <taxon>Oedothorax</taxon>
    </lineage>
</organism>
<dbReference type="EMBL" id="JAFNEN010000174">
    <property type="protein sequence ID" value="KAG8190802.1"/>
    <property type="molecule type" value="Genomic_DNA"/>
</dbReference>
<proteinExistence type="predicted"/>
<keyword evidence="3" id="KW-1185">Reference proteome</keyword>
<evidence type="ECO:0000313" key="3">
    <source>
        <dbReference type="Proteomes" id="UP000827092"/>
    </source>
</evidence>
<accession>A0AAV6V443</accession>
<dbReference type="AlphaFoldDB" id="A0AAV6V443"/>
<dbReference type="Proteomes" id="UP000827092">
    <property type="component" value="Unassembled WGS sequence"/>
</dbReference>
<comment type="caution">
    <text evidence="2">The sequence shown here is derived from an EMBL/GenBank/DDBJ whole genome shotgun (WGS) entry which is preliminary data.</text>
</comment>
<evidence type="ECO:0000256" key="1">
    <source>
        <dbReference type="SAM" id="MobiDB-lite"/>
    </source>
</evidence>
<protein>
    <submittedName>
        <fullName evidence="2">Uncharacterized protein</fullName>
    </submittedName>
</protein>
<feature type="region of interest" description="Disordered" evidence="1">
    <location>
        <begin position="1"/>
        <end position="22"/>
    </location>
</feature>
<sequence length="67" mass="7752">MGPTPEARRRAREPPTGPDKRKVFRAPMVNAVERFIAASNNFFEEFMSDLRIVSKTLPIAQQMPRRH</sequence>
<evidence type="ECO:0000313" key="2">
    <source>
        <dbReference type="EMBL" id="KAG8190802.1"/>
    </source>
</evidence>
<gene>
    <name evidence="2" type="ORF">JTE90_005838</name>
</gene>